<dbReference type="InterPro" id="IPR016088">
    <property type="entry name" value="Chalcone_isomerase_3-sand"/>
</dbReference>
<dbReference type="VEuPathDB" id="FungiDB:AAP_03955"/>
<dbReference type="OrthoDB" id="18193at2759"/>
<evidence type="ECO:0000256" key="1">
    <source>
        <dbReference type="SAM" id="MobiDB-lite"/>
    </source>
</evidence>
<dbReference type="Pfam" id="PF16035">
    <property type="entry name" value="Chalcone_2"/>
    <property type="match status" value="1"/>
</dbReference>
<dbReference type="InterPro" id="IPR036298">
    <property type="entry name" value="Chalcone_isomerase_sf"/>
</dbReference>
<reference evidence="4 5" key="1">
    <citation type="journal article" date="2016" name="Genome Biol. Evol.">
        <title>Divergent and convergent evolution of fungal pathogenicity.</title>
        <authorList>
            <person name="Shang Y."/>
            <person name="Xiao G."/>
            <person name="Zheng P."/>
            <person name="Cen K."/>
            <person name="Zhan S."/>
            <person name="Wang C."/>
        </authorList>
    </citation>
    <scope>NUCLEOTIDE SEQUENCE [LARGE SCALE GENOMIC DNA]</scope>
    <source>
        <strain evidence="4 5">ARSEF 7405</strain>
    </source>
</reference>
<dbReference type="PANTHER" id="PTHR47284">
    <property type="entry name" value="FATTY-ACID-BINDING PROTEIN 2"/>
    <property type="match status" value="1"/>
</dbReference>
<dbReference type="Gene3D" id="3.50.70.10">
    <property type="match status" value="1"/>
</dbReference>
<feature type="domain" description="Chalcone isomerase" evidence="3">
    <location>
        <begin position="207"/>
        <end position="431"/>
    </location>
</feature>
<feature type="region of interest" description="Disordered" evidence="1">
    <location>
        <begin position="111"/>
        <end position="133"/>
    </location>
</feature>
<keyword evidence="5" id="KW-1185">Reference proteome</keyword>
<gene>
    <name evidence="4" type="ORF">AAP_03955</name>
</gene>
<dbReference type="Proteomes" id="UP000242877">
    <property type="component" value="Unassembled WGS sequence"/>
</dbReference>
<name>A0A167XF25_9EURO</name>
<dbReference type="InterPro" id="IPR016087">
    <property type="entry name" value="Chalcone_isomerase"/>
</dbReference>
<keyword evidence="4" id="KW-0413">Isomerase</keyword>
<dbReference type="AlphaFoldDB" id="A0A167XF25"/>
<evidence type="ECO:0000259" key="3">
    <source>
        <dbReference type="Pfam" id="PF16035"/>
    </source>
</evidence>
<evidence type="ECO:0000313" key="4">
    <source>
        <dbReference type="EMBL" id="KZZ90005.1"/>
    </source>
</evidence>
<keyword evidence="2" id="KW-1133">Transmembrane helix</keyword>
<proteinExistence type="predicted"/>
<dbReference type="SUPFAM" id="SSF54626">
    <property type="entry name" value="Chalcone isomerase"/>
    <property type="match status" value="1"/>
</dbReference>
<organism evidence="4 5">
    <name type="scientific">Ascosphaera apis ARSEF 7405</name>
    <dbReference type="NCBI Taxonomy" id="392613"/>
    <lineage>
        <taxon>Eukaryota</taxon>
        <taxon>Fungi</taxon>
        <taxon>Dikarya</taxon>
        <taxon>Ascomycota</taxon>
        <taxon>Pezizomycotina</taxon>
        <taxon>Eurotiomycetes</taxon>
        <taxon>Eurotiomycetidae</taxon>
        <taxon>Onygenales</taxon>
        <taxon>Ascosphaeraceae</taxon>
        <taxon>Ascosphaera</taxon>
    </lineage>
</organism>
<keyword evidence="2" id="KW-0472">Membrane</keyword>
<protein>
    <submittedName>
        <fullName evidence="4">Chalcone isomerase, subgroup</fullName>
    </submittedName>
</protein>
<evidence type="ECO:0000256" key="2">
    <source>
        <dbReference type="SAM" id="Phobius"/>
    </source>
</evidence>
<feature type="transmembrane region" description="Helical" evidence="2">
    <location>
        <begin position="80"/>
        <end position="98"/>
    </location>
</feature>
<accession>A0A167XF25</accession>
<dbReference type="GO" id="GO:0016872">
    <property type="term" value="F:intramolecular lyase activity"/>
    <property type="evidence" value="ECO:0007669"/>
    <property type="project" value="InterPro"/>
</dbReference>
<sequence length="450" mass="48528">MVAPTASSCLLRPSLRTASRTCFRPSVRCNARRSFTSTPPSSASAFVERRRQRARDVAAAGSTDPEVIEALRKAYYKKRMVISIAGLIVSGIGMWGVLKYAGEIEESKEDGDALQTAGATTTSPKTDKTGSSSVFSKVKLDGPAEGVMVVEGQKKFLDGVEQVDTGNKVVPTFPKTMRIPKSLGEPGTLDSREPGAKVSQKAGVEMEEYQLLGTGVRFVSFLSFHVYVLGMYVATSDLQTLQKTLLTTAVAPAPDSPGPVVTSLVPGEREGLKELLLDGEKGPERWDRIIKDTKIKTIFRIVPTRNTDMSHLRDSWVKTVSAKAQEAKAAAAAAGIDEADSEFADPSLQGAIADLKTLGISYRKSVPKGEAVMLLRGRTGTMELLMQPPNKPTAPLTWLGCVKDERISRVLWAKYLAGKVVASEEARQNIVGGMMALVERPTGAVEQRVL</sequence>
<dbReference type="PANTHER" id="PTHR47284:SF3">
    <property type="entry name" value="FATTY-ACID-BINDING PROTEIN 2"/>
    <property type="match status" value="1"/>
</dbReference>
<evidence type="ECO:0000313" key="5">
    <source>
        <dbReference type="Proteomes" id="UP000242877"/>
    </source>
</evidence>
<comment type="caution">
    <text evidence="4">The sequence shown here is derived from an EMBL/GenBank/DDBJ whole genome shotgun (WGS) entry which is preliminary data.</text>
</comment>
<feature type="compositionally biased region" description="Polar residues" evidence="1">
    <location>
        <begin position="117"/>
        <end position="133"/>
    </location>
</feature>
<dbReference type="EMBL" id="AZGZ01000018">
    <property type="protein sequence ID" value="KZZ90005.1"/>
    <property type="molecule type" value="Genomic_DNA"/>
</dbReference>
<keyword evidence="2" id="KW-0812">Transmembrane</keyword>